<dbReference type="STRING" id="1206466.K0KZI1"/>
<evidence type="ECO:0000256" key="5">
    <source>
        <dbReference type="ARBA" id="ARBA00022741"/>
    </source>
</evidence>
<organism evidence="14 15">
    <name type="scientific">Wickerhamomyces ciferrii (strain ATCC 14091 / BCRC 22168 / CBS 111 / JCM 3599 / NBRC 0793 / NRRL Y-1031 F-60-10)</name>
    <name type="common">Yeast</name>
    <name type="synonym">Pichia ciferrii</name>
    <dbReference type="NCBI Taxonomy" id="1206466"/>
    <lineage>
        <taxon>Eukaryota</taxon>
        <taxon>Fungi</taxon>
        <taxon>Dikarya</taxon>
        <taxon>Ascomycota</taxon>
        <taxon>Saccharomycotina</taxon>
        <taxon>Saccharomycetes</taxon>
        <taxon>Phaffomycetales</taxon>
        <taxon>Wickerhamomycetaceae</taxon>
        <taxon>Wickerhamomyces</taxon>
    </lineage>
</organism>
<dbReference type="PRINTS" id="PR00344">
    <property type="entry name" value="BCTRLSENSOR"/>
</dbReference>
<evidence type="ECO:0000256" key="7">
    <source>
        <dbReference type="ARBA" id="ARBA00022840"/>
    </source>
</evidence>
<evidence type="ECO:0000259" key="13">
    <source>
        <dbReference type="PROSITE" id="PS50110"/>
    </source>
</evidence>
<dbReference type="Proteomes" id="UP000009328">
    <property type="component" value="Unassembled WGS sequence"/>
</dbReference>
<dbReference type="SUPFAM" id="SSF52172">
    <property type="entry name" value="CheY-like"/>
    <property type="match status" value="1"/>
</dbReference>
<feature type="compositionally biased region" description="Polar residues" evidence="10">
    <location>
        <begin position="1"/>
        <end position="12"/>
    </location>
</feature>
<dbReference type="Pfam" id="PF13185">
    <property type="entry name" value="GAF_2"/>
    <property type="match status" value="1"/>
</dbReference>
<dbReference type="Gene3D" id="1.10.510.10">
    <property type="entry name" value="Transferase(Phosphotransferase) domain 1"/>
    <property type="match status" value="1"/>
</dbReference>
<keyword evidence="7" id="KW-0067">ATP-binding</keyword>
<dbReference type="InterPro" id="IPR004358">
    <property type="entry name" value="Sig_transdc_His_kin-like_C"/>
</dbReference>
<dbReference type="InterPro" id="IPR029016">
    <property type="entry name" value="GAF-like_dom_sf"/>
</dbReference>
<dbReference type="InterPro" id="IPR036097">
    <property type="entry name" value="HisK_dim/P_sf"/>
</dbReference>
<dbReference type="Gene3D" id="3.30.450.40">
    <property type="match status" value="1"/>
</dbReference>
<dbReference type="CDD" id="cd17546">
    <property type="entry name" value="REC_hyHK_CKI1_RcsC-like"/>
    <property type="match status" value="1"/>
</dbReference>
<dbReference type="CDD" id="cd16922">
    <property type="entry name" value="HATPase_EvgS-ArcB-TorS-like"/>
    <property type="match status" value="1"/>
</dbReference>
<name>K0KZI1_WICCF</name>
<feature type="domain" description="Response regulatory" evidence="13">
    <location>
        <begin position="2046"/>
        <end position="2170"/>
    </location>
</feature>
<dbReference type="FunFam" id="1.10.287.130:FF:000002">
    <property type="entry name" value="Two-component osmosensing histidine kinase"/>
    <property type="match status" value="1"/>
</dbReference>
<gene>
    <name evidence="14" type="ORF">BN7_6342</name>
</gene>
<dbReference type="GO" id="GO:0097308">
    <property type="term" value="P:cellular response to farnesol"/>
    <property type="evidence" value="ECO:0007669"/>
    <property type="project" value="UniProtKB-ARBA"/>
</dbReference>
<keyword evidence="3 9" id="KW-0597">Phosphoprotein</keyword>
<dbReference type="PANTHER" id="PTHR45339">
    <property type="entry name" value="HYBRID SIGNAL TRANSDUCTION HISTIDINE KINASE J"/>
    <property type="match status" value="1"/>
</dbReference>
<dbReference type="SUPFAM" id="SSF55781">
    <property type="entry name" value="GAF domain-like"/>
    <property type="match status" value="1"/>
</dbReference>
<dbReference type="InterPro" id="IPR041664">
    <property type="entry name" value="AAA_16"/>
</dbReference>
<dbReference type="SMART" id="SM00387">
    <property type="entry name" value="HATPase_c"/>
    <property type="match status" value="1"/>
</dbReference>
<keyword evidence="8" id="KW-0902">Two-component regulatory system</keyword>
<protein>
    <recommendedName>
        <fullName evidence="2">histidine kinase</fullName>
        <ecNumber evidence="2">2.7.13.3</ecNumber>
    </recommendedName>
</protein>
<evidence type="ECO:0000256" key="3">
    <source>
        <dbReference type="ARBA" id="ARBA00022553"/>
    </source>
</evidence>
<dbReference type="InParanoid" id="K0KZI1"/>
<keyword evidence="6" id="KW-0418">Kinase</keyword>
<dbReference type="Gene3D" id="1.10.287.130">
    <property type="match status" value="1"/>
</dbReference>
<dbReference type="InterPro" id="IPR003018">
    <property type="entry name" value="GAF"/>
</dbReference>
<keyword evidence="15" id="KW-1185">Reference proteome</keyword>
<evidence type="ECO:0000256" key="8">
    <source>
        <dbReference type="ARBA" id="ARBA00023012"/>
    </source>
</evidence>
<dbReference type="InterPro" id="IPR027417">
    <property type="entry name" value="P-loop_NTPase"/>
</dbReference>
<dbReference type="SMART" id="SM00448">
    <property type="entry name" value="REC"/>
    <property type="match status" value="1"/>
</dbReference>
<dbReference type="PROSITE" id="PS50110">
    <property type="entry name" value="RESPONSE_REGULATORY"/>
    <property type="match status" value="1"/>
</dbReference>
<dbReference type="InterPro" id="IPR001789">
    <property type="entry name" value="Sig_transdc_resp-reg_receiver"/>
</dbReference>
<dbReference type="PROSITE" id="PS50109">
    <property type="entry name" value="HIS_KIN"/>
    <property type="match status" value="1"/>
</dbReference>
<dbReference type="InterPro" id="IPR003661">
    <property type="entry name" value="HisK_dim/P_dom"/>
</dbReference>
<dbReference type="InterPro" id="IPR011006">
    <property type="entry name" value="CheY-like_superfamily"/>
</dbReference>
<dbReference type="Pfam" id="PF00072">
    <property type="entry name" value="Response_reg"/>
    <property type="match status" value="1"/>
</dbReference>
<feature type="region of interest" description="Disordered" evidence="10">
    <location>
        <begin position="1"/>
        <end position="32"/>
    </location>
</feature>
<feature type="domain" description="Protein kinase" evidence="11">
    <location>
        <begin position="111"/>
        <end position="393"/>
    </location>
</feature>
<comment type="catalytic activity">
    <reaction evidence="1">
        <text>ATP + protein L-histidine = ADP + protein N-phospho-L-histidine.</text>
        <dbReference type="EC" id="2.7.13.3"/>
    </reaction>
</comment>
<evidence type="ECO:0000256" key="4">
    <source>
        <dbReference type="ARBA" id="ARBA00022679"/>
    </source>
</evidence>
<dbReference type="eggNOG" id="KOG0519">
    <property type="taxonomic scope" value="Eukaryota"/>
</dbReference>
<evidence type="ECO:0000256" key="2">
    <source>
        <dbReference type="ARBA" id="ARBA00012438"/>
    </source>
</evidence>
<keyword evidence="4" id="KW-0808">Transferase</keyword>
<reference evidence="14 15" key="1">
    <citation type="journal article" date="2012" name="Eukaryot. Cell">
        <title>Draft genome sequence of Wickerhamomyces ciferrii NRRL Y-1031 F-60-10.</title>
        <authorList>
            <person name="Schneider J."/>
            <person name="Andrea H."/>
            <person name="Blom J."/>
            <person name="Jaenicke S."/>
            <person name="Ruckert C."/>
            <person name="Schorsch C."/>
            <person name="Szczepanowski R."/>
            <person name="Farwick M."/>
            <person name="Goesmann A."/>
            <person name="Puhler A."/>
            <person name="Schaffer S."/>
            <person name="Tauch A."/>
            <person name="Kohler T."/>
            <person name="Brinkrolf K."/>
        </authorList>
    </citation>
    <scope>NUCLEOTIDE SEQUENCE [LARGE SCALE GENOMIC DNA]</scope>
    <source>
        <strain evidence="15">ATCC 14091 / BCRC 22168 / CBS 111 / JCM 3599 / NBRC 0793 / NRRL Y-1031 F-60-10</strain>
    </source>
</reference>
<dbReference type="PROSITE" id="PS00675">
    <property type="entry name" value="SIGMA54_INTERACT_1"/>
    <property type="match status" value="1"/>
</dbReference>
<evidence type="ECO:0000259" key="11">
    <source>
        <dbReference type="PROSITE" id="PS50011"/>
    </source>
</evidence>
<dbReference type="Gene3D" id="3.40.50.300">
    <property type="entry name" value="P-loop containing nucleotide triphosphate hydrolases"/>
    <property type="match status" value="1"/>
</dbReference>
<dbReference type="SMART" id="SM00065">
    <property type="entry name" value="GAF"/>
    <property type="match status" value="1"/>
</dbReference>
<dbReference type="PROSITE" id="PS50011">
    <property type="entry name" value="PROTEIN_KINASE_DOM"/>
    <property type="match status" value="1"/>
</dbReference>
<dbReference type="FunFam" id="3.30.565.10:FF:000010">
    <property type="entry name" value="Sensor histidine kinase RcsC"/>
    <property type="match status" value="1"/>
</dbReference>
<comment type="caution">
    <text evidence="14">The sequence shown here is derived from an EMBL/GenBank/DDBJ whole genome shotgun (WGS) entry which is preliminary data.</text>
</comment>
<evidence type="ECO:0000259" key="12">
    <source>
        <dbReference type="PROSITE" id="PS50109"/>
    </source>
</evidence>
<evidence type="ECO:0000256" key="1">
    <source>
        <dbReference type="ARBA" id="ARBA00000085"/>
    </source>
</evidence>
<dbReference type="SUPFAM" id="SSF52540">
    <property type="entry name" value="P-loop containing nucleoside triphosphate hydrolases"/>
    <property type="match status" value="1"/>
</dbReference>
<dbReference type="GO" id="GO:0006950">
    <property type="term" value="P:response to stress"/>
    <property type="evidence" value="ECO:0007669"/>
    <property type="project" value="UniProtKB-ARBA"/>
</dbReference>
<keyword evidence="5" id="KW-0547">Nucleotide-binding</keyword>
<evidence type="ECO:0000256" key="9">
    <source>
        <dbReference type="PROSITE-ProRule" id="PRU00169"/>
    </source>
</evidence>
<dbReference type="GO" id="GO:0000155">
    <property type="term" value="F:phosphorelay sensor kinase activity"/>
    <property type="evidence" value="ECO:0007669"/>
    <property type="project" value="InterPro"/>
</dbReference>
<dbReference type="GO" id="GO:0005524">
    <property type="term" value="F:ATP binding"/>
    <property type="evidence" value="ECO:0007669"/>
    <property type="project" value="UniProtKB-KW"/>
</dbReference>
<dbReference type="InterPro" id="IPR036890">
    <property type="entry name" value="HATPase_C_sf"/>
</dbReference>
<dbReference type="Pfam" id="PF25503">
    <property type="entry name" value="TPR_CHK1"/>
    <property type="match status" value="1"/>
</dbReference>
<dbReference type="InterPro" id="IPR011009">
    <property type="entry name" value="Kinase-like_dom_sf"/>
</dbReference>
<dbReference type="GO" id="GO:1900445">
    <property type="term" value="P:positive regulation of filamentous growth of a population of unicellular organisms in response to biotic stimulus"/>
    <property type="evidence" value="ECO:0007669"/>
    <property type="project" value="UniProtKB-ARBA"/>
</dbReference>
<dbReference type="SUPFAM" id="SSF47384">
    <property type="entry name" value="Homodimeric domain of signal transducing histidine kinase"/>
    <property type="match status" value="1"/>
</dbReference>
<dbReference type="HOGENOM" id="CLU_231529_0_0_1"/>
<dbReference type="GO" id="GO:0036180">
    <property type="term" value="P:filamentous growth of a population of unicellular organisms in response to biotic stimulus"/>
    <property type="evidence" value="ECO:0007669"/>
    <property type="project" value="UniProtKB-ARBA"/>
</dbReference>
<dbReference type="InterPro" id="IPR003594">
    <property type="entry name" value="HATPase_dom"/>
</dbReference>
<dbReference type="EMBL" id="CAIF01000266">
    <property type="protein sequence ID" value="CCH46744.1"/>
    <property type="molecule type" value="Genomic_DNA"/>
</dbReference>
<sequence length="2172" mass="247053">MIEHNNSQNSSMDEPMNSLHRPSPKLISPNASGENRSELIFNDLLSPVTHLSTDSSNTSEGTPSDQNFYDYLLGSATKKNSHITKDLFEVFNFSNQNSVLADASREVIPDYTLLSNISSDLYRGFNKKTKRSVLVKYTSYVSAGSISRFFNEWYSLSGLNVSNDQQTTNPKEKIPKTLPNDIEGILYPYDFITLKDNEGYVMVYEDILNLKSLKEIFVVNGDNDQNRILNTILKTLEVLKKIHQSGFTHNGLTASNILVNDMGEVYITGWDFCFPYATEDCTRGYRTLNKRYLIDWLPYMAPEVSGEINRLADYRADFYSIGIILYQLLIGFLPFIASDGRELINKHIRDFPEAPEVAGVDKFLSDVIMILLSKNASDRYQSCDYLADDLQYVLTGKEFDQELMKQRHLPFKLPRGLYGRDSSLEKIKQYYNNMENGIRLLLMTGDTGTGKTKLVNEVQTFVASNNHYFVHWKCSPRINGFGCYLSILKSVIHQVLASADADIVRCREAILDVVASSLSPLFEFIPELNDLLGPNYAKHITNINAGGKDLLPQKPELRFKYLIKSLFAALGKSFPITLFFDDFQWFAVSDLDMLREVNSLITKDNLDSRLVILATFDTSLGINLKKFKRNIDFEVDEIQMPNLPLEPFIRYTKDFMVPKQLNLQEESDRNSKSVNIQVECVAEFLYDKSQGNALTTLLMIQQLRLDDGINYDPTSNTLPTWNVDFEKLKRVPYTNTELYRSRLDKYFDKDDLELLKYISCIFDKTSFSLHDLSVVSETKLTTVAKFISKAIEYNLIYPINIFYKFPFHLESDTLPFNIEEGDIKDLSKLALFSPVHDSFHTFLQLEILTEDEAIQYHKNCGLRLFYSRDNDFIERDMNGCLEIANHFSKSSSAAMTKEESNIYIGVLKAAQTFCYKLFDFIPALKFLNVSKNLLENTSDKKALYTLHVEIVKCSVMVKNYEGCLDFIQRHSQSFQQDPTIVLYTMRCLETLGRIHECVEVGIDCLKRKNIDIEIDSDWNIKNIEVLKSSFPTSIAAIKTLADLPKAKSRKVTLIQEIMAEVIMAIVPTGKIDLISSLGYTMVAHAVENGRSGFIALAFLAIALSEIKFSRSRAQEYANLGIKLLNEKAESFDFANQVYYVYCFTIGTFLEPIEKLLRFHDMTIMSYRHYSSRFATGFVMTVAIKPIMKLFNGENVQTVYNHLMRSVNRSEMENSTNLYWFKHSARFFRALLNLPYDDRYDLQKDPDFKLEDQTLHFKCFYQALELHIELINEKSERRVKATDELFDKFQKDYPVTIFSILTMSTRAFLSIDDPHVSDEIKREIITDYLNFLQFCRSNSPKLFESKLHLFEAELLKLDGGSDLEVLDAYSDAIEKAESIGLAYDLGNIHERCGSWLYGVSPNKKRASKHLKESAKCFQISGHLKKIYLLKKQYPDVFDKVDFEELGGRERKKSEGNIQSLNLLLSTVLQKDSDQIDEIFDTDVESSNIVGVIKASLAISESIKFDSIIENLIKHTIQISSAEYAVMALTNEMGELEYKAVGSPQYVNVLQSQDSNLLFPDGLIREVIRNGRALSNFDNYYNFEKIYRSDSYFFQHQPKSMLCVPIKNEIETLGALYFESQKDSNVFTEKKLSLLSLLCTQAAFALDKARLYSRTMMAKKAAEDATAEKATFLANMSHEIRTPFNSLFACAGFLLDTKLDAIQHEYVETIQSSAKVTLNIIDAILTFSKIEHGSLYLENSSFSLNECIESAMHLIAEQAVNKNLELAFFNETQEADVVKGDLTRFRQIIINLLGNSVKFTQNGSIIVKSTAKKISQDNIYEFTISIKDTGIGIPKNSYNKVFGAFSQVDGSSRRVYGGSGLGLAISKKLVELMGGNLTFESNEGKGTTFFLTITSEVLDKKQAEKIELNGKAVVFDDSNYGRESLKLELEHLTNLDVSLLGEVDSEFAQKNDVVFININYHDKVKDKSMFNTSDDHHVVLLSPYGVLVPEDLHERELPILLLPFQRAKLKSILNNFKIPKVINSPEKPKLNTLSSSEKVLLSQEIPLEILLVEDNMINTKVALQHLKRLGYKADSAIHGVDALEKCSNKIDSTSKNYDLILMDIQMPLKDGIETSKDLESLYGGTKFLPKIVALTANVEMEDRDRCISCGMSDFISKPILPEKLAKVLRTAAGQ</sequence>
<evidence type="ECO:0000313" key="15">
    <source>
        <dbReference type="Proteomes" id="UP000009328"/>
    </source>
</evidence>
<proteinExistence type="predicted"/>
<dbReference type="InterPro" id="IPR000719">
    <property type="entry name" value="Prot_kinase_dom"/>
</dbReference>
<evidence type="ECO:0000313" key="14">
    <source>
        <dbReference type="EMBL" id="CCH46744.1"/>
    </source>
</evidence>
<evidence type="ECO:0000256" key="6">
    <source>
        <dbReference type="ARBA" id="ARBA00022777"/>
    </source>
</evidence>
<feature type="modified residue" description="4-aspartylphosphate" evidence="9">
    <location>
        <position position="2101"/>
    </location>
</feature>
<dbReference type="PANTHER" id="PTHR45339:SF1">
    <property type="entry name" value="HYBRID SIGNAL TRANSDUCTION HISTIDINE KINASE J"/>
    <property type="match status" value="1"/>
</dbReference>
<dbReference type="SMART" id="SM00388">
    <property type="entry name" value="HisKA"/>
    <property type="match status" value="1"/>
</dbReference>
<dbReference type="CDD" id="cd00082">
    <property type="entry name" value="HisKA"/>
    <property type="match status" value="1"/>
</dbReference>
<dbReference type="SUPFAM" id="SSF56112">
    <property type="entry name" value="Protein kinase-like (PK-like)"/>
    <property type="match status" value="1"/>
</dbReference>
<dbReference type="Gene3D" id="3.40.50.2300">
    <property type="match status" value="1"/>
</dbReference>
<accession>K0KZI1</accession>
<dbReference type="Pfam" id="PF00069">
    <property type="entry name" value="Pkinase"/>
    <property type="match status" value="1"/>
</dbReference>
<dbReference type="Pfam" id="PF00512">
    <property type="entry name" value="HisKA"/>
    <property type="match status" value="1"/>
</dbReference>
<dbReference type="InterPro" id="IPR005467">
    <property type="entry name" value="His_kinase_dom"/>
</dbReference>
<dbReference type="Pfam" id="PF02518">
    <property type="entry name" value="HATPase_c"/>
    <property type="match status" value="1"/>
</dbReference>
<dbReference type="EC" id="2.7.13.3" evidence="2"/>
<dbReference type="InterPro" id="IPR025662">
    <property type="entry name" value="Sigma_54_int_dom_ATP-bd_1"/>
</dbReference>
<dbReference type="Gene3D" id="3.30.565.10">
    <property type="entry name" value="Histidine kinase-like ATPase, C-terminal domain"/>
    <property type="match status" value="1"/>
</dbReference>
<dbReference type="SMART" id="SM00220">
    <property type="entry name" value="S_TKc"/>
    <property type="match status" value="1"/>
</dbReference>
<dbReference type="Pfam" id="PF13191">
    <property type="entry name" value="AAA_16"/>
    <property type="match status" value="1"/>
</dbReference>
<feature type="domain" description="Histidine kinase" evidence="12">
    <location>
        <begin position="1673"/>
        <end position="1895"/>
    </location>
</feature>
<evidence type="ECO:0000256" key="10">
    <source>
        <dbReference type="SAM" id="MobiDB-lite"/>
    </source>
</evidence>
<dbReference type="SUPFAM" id="SSF55874">
    <property type="entry name" value="ATPase domain of HSP90 chaperone/DNA topoisomerase II/histidine kinase"/>
    <property type="match status" value="1"/>
</dbReference>